<keyword evidence="1" id="KW-1185">Reference proteome</keyword>
<organism evidence="1 2">
    <name type="scientific">Glossina fuscipes</name>
    <dbReference type="NCBI Taxonomy" id="7396"/>
    <lineage>
        <taxon>Eukaryota</taxon>
        <taxon>Metazoa</taxon>
        <taxon>Ecdysozoa</taxon>
        <taxon>Arthropoda</taxon>
        <taxon>Hexapoda</taxon>
        <taxon>Insecta</taxon>
        <taxon>Pterygota</taxon>
        <taxon>Neoptera</taxon>
        <taxon>Endopterygota</taxon>
        <taxon>Diptera</taxon>
        <taxon>Brachycera</taxon>
        <taxon>Muscomorpha</taxon>
        <taxon>Hippoboscoidea</taxon>
        <taxon>Glossinidae</taxon>
        <taxon>Glossina</taxon>
    </lineage>
</organism>
<dbReference type="KEGG" id="gfs:119644406"/>
<name>A0A9C5ZDT1_9MUSC</name>
<protein>
    <submittedName>
        <fullName evidence="2">Uncharacterized protein LOC119644406 isoform X1</fullName>
    </submittedName>
</protein>
<proteinExistence type="predicted"/>
<sequence>MLISKNCHTSSKDAFIDSSNLPPRSLSICDIKSSLNSCKKMERPNCISRIYEVLANSEKTIEELFQKMNEEESVDMDDIRRGVNQGVEMGILGITGLVSKYSTFIRVIFFLFRANCTRVRYPHSTGCSRPRTRVNFTALRPDAVC</sequence>
<gene>
    <name evidence="2" type="primary">LOC119644406</name>
</gene>
<accession>A0A9C5ZDT1</accession>
<evidence type="ECO:0000313" key="1">
    <source>
        <dbReference type="Proteomes" id="UP000092443"/>
    </source>
</evidence>
<dbReference type="RefSeq" id="XP_037899880.1">
    <property type="nucleotide sequence ID" value="XM_038043952.1"/>
</dbReference>
<evidence type="ECO:0000313" key="2">
    <source>
        <dbReference type="RefSeq" id="XP_037899880.1"/>
    </source>
</evidence>
<dbReference type="Proteomes" id="UP000092443">
    <property type="component" value="Unplaced"/>
</dbReference>
<dbReference type="GeneID" id="119644406"/>
<reference evidence="2" key="1">
    <citation type="submission" date="2025-08" db="UniProtKB">
        <authorList>
            <consortium name="RefSeq"/>
        </authorList>
    </citation>
    <scope>IDENTIFICATION</scope>
    <source>
        <tissue evidence="2">Whole body pupa</tissue>
    </source>
</reference>
<dbReference type="AlphaFoldDB" id="A0A9C5ZDT1"/>